<dbReference type="Proteomes" id="UP000028045">
    <property type="component" value="Unassembled WGS sequence"/>
</dbReference>
<dbReference type="InterPro" id="IPR036249">
    <property type="entry name" value="Thioredoxin-like_sf"/>
</dbReference>
<accession>A0A084AKD1</accession>
<dbReference type="PANTHER" id="PTHR46115">
    <property type="entry name" value="THIOREDOXIN-LIKE PROTEIN 1"/>
    <property type="match status" value="1"/>
</dbReference>
<evidence type="ECO:0000313" key="5">
    <source>
        <dbReference type="EMBL" id="KEY65760.1"/>
    </source>
</evidence>
<dbReference type="SUPFAM" id="SSF52833">
    <property type="entry name" value="Thioredoxin-like"/>
    <property type="match status" value="1"/>
</dbReference>
<dbReference type="CDD" id="cd02947">
    <property type="entry name" value="TRX_family"/>
    <property type="match status" value="1"/>
</dbReference>
<dbReference type="Gene3D" id="3.40.30.10">
    <property type="entry name" value="Glutaredoxin"/>
    <property type="match status" value="1"/>
</dbReference>
<keyword evidence="6" id="KW-1185">Reference proteome</keyword>
<feature type="region of interest" description="Disordered" evidence="3">
    <location>
        <begin position="172"/>
        <end position="209"/>
    </location>
</feature>
<name>A0A084AKD1_STACB</name>
<dbReference type="PROSITE" id="PS51352">
    <property type="entry name" value="THIOREDOXIN_2"/>
    <property type="match status" value="1"/>
</dbReference>
<protein>
    <recommendedName>
        <fullName evidence="4">Thioredoxin domain-containing protein</fullName>
    </recommendedName>
</protein>
<dbReference type="AlphaFoldDB" id="A0A084AKD1"/>
<evidence type="ECO:0000256" key="3">
    <source>
        <dbReference type="SAM" id="MobiDB-lite"/>
    </source>
</evidence>
<dbReference type="PRINTS" id="PR00421">
    <property type="entry name" value="THIOREDOXIN"/>
</dbReference>
<gene>
    <name evidence="5" type="ORF">S7711_05589</name>
</gene>
<feature type="domain" description="Thioredoxin" evidence="4">
    <location>
        <begin position="1"/>
        <end position="108"/>
    </location>
</feature>
<evidence type="ECO:0000256" key="1">
    <source>
        <dbReference type="ARBA" id="ARBA00008987"/>
    </source>
</evidence>
<evidence type="ECO:0000256" key="2">
    <source>
        <dbReference type="ARBA" id="ARBA00023157"/>
    </source>
</evidence>
<reference evidence="5 6" key="1">
    <citation type="journal article" date="2014" name="BMC Genomics">
        <title>Comparative genome sequencing reveals chemotype-specific gene clusters in the toxigenic black mold Stachybotrys.</title>
        <authorList>
            <person name="Semeiks J."/>
            <person name="Borek D."/>
            <person name="Otwinowski Z."/>
            <person name="Grishin N.V."/>
        </authorList>
    </citation>
    <scope>NUCLEOTIDE SEQUENCE [LARGE SCALE GENOMIC DNA]</scope>
    <source>
        <strain evidence="6">CBS 109288 / IBT 7711</strain>
    </source>
</reference>
<evidence type="ECO:0000259" key="4">
    <source>
        <dbReference type="PROSITE" id="PS51352"/>
    </source>
</evidence>
<evidence type="ECO:0000313" key="6">
    <source>
        <dbReference type="Proteomes" id="UP000028045"/>
    </source>
</evidence>
<dbReference type="PROSITE" id="PS00194">
    <property type="entry name" value="THIOREDOXIN_1"/>
    <property type="match status" value="1"/>
</dbReference>
<proteinExistence type="inferred from homology"/>
<comment type="similarity">
    <text evidence="1">Belongs to the thioredoxin family.</text>
</comment>
<dbReference type="HOGENOM" id="CLU_090389_1_0_1"/>
<dbReference type="InterPro" id="IPR013766">
    <property type="entry name" value="Thioredoxin_domain"/>
</dbReference>
<keyword evidence="2" id="KW-1015">Disulfide bond</keyword>
<dbReference type="OrthoDB" id="2121326at2759"/>
<organism evidence="5 6">
    <name type="scientific">Stachybotrys chartarum (strain CBS 109288 / IBT 7711)</name>
    <name type="common">Toxic black mold</name>
    <name type="synonym">Stilbospora chartarum</name>
    <dbReference type="NCBI Taxonomy" id="1280523"/>
    <lineage>
        <taxon>Eukaryota</taxon>
        <taxon>Fungi</taxon>
        <taxon>Dikarya</taxon>
        <taxon>Ascomycota</taxon>
        <taxon>Pezizomycotina</taxon>
        <taxon>Sordariomycetes</taxon>
        <taxon>Hypocreomycetidae</taxon>
        <taxon>Hypocreales</taxon>
        <taxon>Stachybotryaceae</taxon>
        <taxon>Stachybotrys</taxon>
    </lineage>
</organism>
<dbReference type="EMBL" id="KL648688">
    <property type="protein sequence ID" value="KEY65760.1"/>
    <property type="molecule type" value="Genomic_DNA"/>
</dbReference>
<sequence length="209" mass="21667">MSLVNVGSTAEWESLLSGTSVVIADFYADWCGPCKMIAPHFERLAKEHSSPKRIAFAKVNVDQQSGVARANGVSAMPTFKIFHNGACVETIKGANPPALSDAISKAVKLADGGKAGDLFKTPGRTLGGDGGAAPAGGSSFNFSGLLNGLILLLGLYLFDPYKAAESSMFNIHKPKTTTQARPSGPAKGNSGARPPQKAAFKTLADLGSE</sequence>
<dbReference type="Pfam" id="PF00085">
    <property type="entry name" value="Thioredoxin"/>
    <property type="match status" value="1"/>
</dbReference>
<dbReference type="InterPro" id="IPR017937">
    <property type="entry name" value="Thioredoxin_CS"/>
</dbReference>